<feature type="region of interest" description="Disordered" evidence="3">
    <location>
        <begin position="233"/>
        <end position="260"/>
    </location>
</feature>
<accession>A0A2G4SVY2</accession>
<dbReference type="SMART" id="SM00360">
    <property type="entry name" value="RRM"/>
    <property type="match status" value="1"/>
</dbReference>
<evidence type="ECO:0000256" key="2">
    <source>
        <dbReference type="PROSITE-ProRule" id="PRU00176"/>
    </source>
</evidence>
<feature type="domain" description="CID" evidence="5">
    <location>
        <begin position="6"/>
        <end position="154"/>
    </location>
</feature>
<dbReference type="EMBL" id="KZ303848">
    <property type="protein sequence ID" value="PHZ12929.1"/>
    <property type="molecule type" value="Genomic_DNA"/>
</dbReference>
<dbReference type="RefSeq" id="XP_023466637.1">
    <property type="nucleotide sequence ID" value="XM_023605478.1"/>
</dbReference>
<protein>
    <recommendedName>
        <fullName evidence="8">CID domain-containing protein</fullName>
    </recommendedName>
</protein>
<proteinExistence type="predicted"/>
<dbReference type="InterPro" id="IPR000504">
    <property type="entry name" value="RRM_dom"/>
</dbReference>
<dbReference type="InterPro" id="IPR035979">
    <property type="entry name" value="RBD_domain_sf"/>
</dbReference>
<dbReference type="InterPro" id="IPR051485">
    <property type="entry name" value="SR-CTD_assoc_factor"/>
</dbReference>
<feature type="region of interest" description="Disordered" evidence="3">
    <location>
        <begin position="613"/>
        <end position="642"/>
    </location>
</feature>
<evidence type="ECO:0000313" key="6">
    <source>
        <dbReference type="EMBL" id="PHZ12929.1"/>
    </source>
</evidence>
<evidence type="ECO:0000256" key="3">
    <source>
        <dbReference type="SAM" id="MobiDB-lite"/>
    </source>
</evidence>
<dbReference type="SUPFAM" id="SSF54928">
    <property type="entry name" value="RNA-binding domain, RBD"/>
    <property type="match status" value="1"/>
</dbReference>
<dbReference type="PANTHER" id="PTHR23140">
    <property type="entry name" value="RNA PROCESSING PROTEIN LD23810P"/>
    <property type="match status" value="1"/>
</dbReference>
<feature type="region of interest" description="Disordered" evidence="3">
    <location>
        <begin position="355"/>
        <end position="397"/>
    </location>
</feature>
<dbReference type="GeneID" id="35436468"/>
<dbReference type="PANTHER" id="PTHR23140:SF4">
    <property type="entry name" value="PROTEIN CBR-NRD-1"/>
    <property type="match status" value="1"/>
</dbReference>
<dbReference type="Pfam" id="PF21380">
    <property type="entry name" value="Nrd1-Seb1_dom2"/>
    <property type="match status" value="1"/>
</dbReference>
<dbReference type="PROSITE" id="PS50102">
    <property type="entry name" value="RRM"/>
    <property type="match status" value="1"/>
</dbReference>
<dbReference type="Pfam" id="PF04818">
    <property type="entry name" value="CID"/>
    <property type="match status" value="1"/>
</dbReference>
<dbReference type="InterPro" id="IPR048892">
    <property type="entry name" value="Nrd1_Seb1_dom2"/>
</dbReference>
<keyword evidence="1 2" id="KW-0694">RNA-binding</keyword>
<dbReference type="InterPro" id="IPR008942">
    <property type="entry name" value="ENTH_VHS"/>
</dbReference>
<name>A0A2G4SVY2_RHIZD</name>
<dbReference type="InterPro" id="IPR012677">
    <property type="entry name" value="Nucleotide-bd_a/b_plait_sf"/>
</dbReference>
<evidence type="ECO:0000256" key="1">
    <source>
        <dbReference type="ARBA" id="ARBA00022884"/>
    </source>
</evidence>
<reference evidence="6 7" key="1">
    <citation type="journal article" date="2016" name="Proc. Natl. Acad. Sci. U.S.A.">
        <title>Lipid metabolic changes in an early divergent fungus govern the establishment of a mutualistic symbiosis with endobacteria.</title>
        <authorList>
            <person name="Lastovetsky O.A."/>
            <person name="Gaspar M.L."/>
            <person name="Mondo S.J."/>
            <person name="LaButti K.M."/>
            <person name="Sandor L."/>
            <person name="Grigoriev I.V."/>
            <person name="Henry S.A."/>
            <person name="Pawlowska T.E."/>
        </authorList>
    </citation>
    <scope>NUCLEOTIDE SEQUENCE [LARGE SCALE GENOMIC DNA]</scope>
    <source>
        <strain evidence="6 7">ATCC 52813</strain>
    </source>
</reference>
<dbReference type="Proteomes" id="UP000242254">
    <property type="component" value="Unassembled WGS sequence"/>
</dbReference>
<dbReference type="Gene3D" id="1.25.40.90">
    <property type="match status" value="1"/>
</dbReference>
<gene>
    <name evidence="6" type="ORF">RHIMIDRAFT_126525</name>
</gene>
<evidence type="ECO:0000259" key="5">
    <source>
        <dbReference type="PROSITE" id="PS51391"/>
    </source>
</evidence>
<dbReference type="SUPFAM" id="SSF48464">
    <property type="entry name" value="ENTH/VHS domain"/>
    <property type="match status" value="1"/>
</dbReference>
<dbReference type="Gene3D" id="3.30.70.330">
    <property type="match status" value="1"/>
</dbReference>
<dbReference type="GO" id="GO:0005634">
    <property type="term" value="C:nucleus"/>
    <property type="evidence" value="ECO:0007669"/>
    <property type="project" value="TreeGrafter"/>
</dbReference>
<dbReference type="STRING" id="1340429.A0A2G4SVY2"/>
<dbReference type="InterPro" id="IPR006569">
    <property type="entry name" value="CID_dom"/>
</dbReference>
<dbReference type="AlphaFoldDB" id="A0A2G4SVY2"/>
<feature type="compositionally biased region" description="Low complexity" evidence="3">
    <location>
        <begin position="370"/>
        <end position="391"/>
    </location>
</feature>
<evidence type="ECO:0008006" key="8">
    <source>
        <dbReference type="Google" id="ProtNLM"/>
    </source>
</evidence>
<feature type="compositionally biased region" description="Basic and acidic residues" evidence="3">
    <location>
        <begin position="613"/>
        <end position="626"/>
    </location>
</feature>
<dbReference type="Pfam" id="PF00076">
    <property type="entry name" value="RRM_1"/>
    <property type="match status" value="1"/>
</dbReference>
<organism evidence="6 7">
    <name type="scientific">Rhizopus microsporus ATCC 52813</name>
    <dbReference type="NCBI Taxonomy" id="1340429"/>
    <lineage>
        <taxon>Eukaryota</taxon>
        <taxon>Fungi</taxon>
        <taxon>Fungi incertae sedis</taxon>
        <taxon>Mucoromycota</taxon>
        <taxon>Mucoromycotina</taxon>
        <taxon>Mucoromycetes</taxon>
        <taxon>Mucorales</taxon>
        <taxon>Mucorineae</taxon>
        <taxon>Rhizopodaceae</taxon>
        <taxon>Rhizopus</taxon>
    </lineage>
</organism>
<dbReference type="SMART" id="SM00582">
    <property type="entry name" value="RPR"/>
    <property type="match status" value="1"/>
</dbReference>
<keyword evidence="7" id="KW-1185">Reference proteome</keyword>
<evidence type="ECO:0000313" key="7">
    <source>
        <dbReference type="Proteomes" id="UP000242254"/>
    </source>
</evidence>
<evidence type="ECO:0000259" key="4">
    <source>
        <dbReference type="PROSITE" id="PS50102"/>
    </source>
</evidence>
<sequence length="642" mass="72364">MTDNWDRTFFDKELKSILDSKLPVSASKITSLQQLATSHPKHHNYIVQCITKFIESAPPDYRLAGLYVIDAISRAVHKQLRRREENNEKGSFEAEGYLKRFAIVLKDDSLIGCFESCSTKDKDKVKKTLDFWEQGSIYPKEVVQYVKDSFLKQSKQDKGYYQTQFYIKRSFKNTHFLNFLKSLYIVWIGIKTHFFYYKLSLLIIIVSPPVDTAALLATLSNIGNLNIPGLTSNNNNSSSISNSSTSSDSSNGSYTTPIANTSTTTTVTTTAAPVTQQVNKDLSLPPALAKLLGSLVTTPTPASTSAQVQAPVTNTPAQVRLDPRLAASESKIKPSVWPPPQGPSVPLANVGRTEKKSRWGNDTDNIANKTTTTTTTSPVTVTPHTTHTTSTITANSSAQEPWLHRQMTQTANNNNNNNINNAPIYQQMNQQLYQQQYQQYYQQQYQYYQQQQQQQQQPLQQIQYKGAQPMSDTSLPPGCIRVLTRTLFVGPIPDHYEREDVARLFAKYGEIASVIVSKKLKGRHNAFLKFTTRAATEAAKYDGAGLMVEGMPVKVNWGFGFGPKKHFNYDRGDSIIPLAELSAEEKDNLVIARVGGFQGQPVRDRMVIEEPEAEYKPEWKDDERGVKRYNNQFEDNRKRTRH</sequence>
<dbReference type="GO" id="GO:0003723">
    <property type="term" value="F:RNA binding"/>
    <property type="evidence" value="ECO:0007669"/>
    <property type="project" value="UniProtKB-UniRule"/>
</dbReference>
<feature type="domain" description="RRM" evidence="4">
    <location>
        <begin position="485"/>
        <end position="560"/>
    </location>
</feature>
<dbReference type="PROSITE" id="PS51391">
    <property type="entry name" value="CID"/>
    <property type="match status" value="1"/>
</dbReference>